<comment type="subcellular location">
    <subcellularLocation>
        <location evidence="3">Nucleus</location>
        <location evidence="3">PML body</location>
    </subcellularLocation>
</comment>
<feature type="region of interest" description="Disordered" evidence="11">
    <location>
        <begin position="1"/>
        <end position="40"/>
    </location>
</feature>
<protein>
    <submittedName>
        <fullName evidence="13">Unplaced genomic scaffold scaffold_27, whole genome shotgun sequence</fullName>
    </submittedName>
</protein>
<evidence type="ECO:0000256" key="10">
    <source>
        <dbReference type="ARBA" id="ARBA00023242"/>
    </source>
</evidence>
<organism evidence="13 14">
    <name type="scientific">Pisolithus microcarpus 441</name>
    <dbReference type="NCBI Taxonomy" id="765257"/>
    <lineage>
        <taxon>Eukaryota</taxon>
        <taxon>Fungi</taxon>
        <taxon>Dikarya</taxon>
        <taxon>Basidiomycota</taxon>
        <taxon>Agaricomycotina</taxon>
        <taxon>Agaricomycetes</taxon>
        <taxon>Agaricomycetidae</taxon>
        <taxon>Boletales</taxon>
        <taxon>Sclerodermatineae</taxon>
        <taxon>Pisolithaceae</taxon>
        <taxon>Pisolithus</taxon>
    </lineage>
</organism>
<dbReference type="Proteomes" id="UP000054018">
    <property type="component" value="Unassembled WGS sequence"/>
</dbReference>
<proteinExistence type="predicted"/>
<reference evidence="13 14" key="1">
    <citation type="submission" date="2014-04" db="EMBL/GenBank/DDBJ databases">
        <authorList>
            <consortium name="DOE Joint Genome Institute"/>
            <person name="Kuo A."/>
            <person name="Kohler A."/>
            <person name="Costa M.D."/>
            <person name="Nagy L.G."/>
            <person name="Floudas D."/>
            <person name="Copeland A."/>
            <person name="Barry K.W."/>
            <person name="Cichocki N."/>
            <person name="Veneault-Fourrey C."/>
            <person name="LaButti K."/>
            <person name="Lindquist E.A."/>
            <person name="Lipzen A."/>
            <person name="Lundell T."/>
            <person name="Morin E."/>
            <person name="Murat C."/>
            <person name="Sun H."/>
            <person name="Tunlid A."/>
            <person name="Henrissat B."/>
            <person name="Grigoriev I.V."/>
            <person name="Hibbett D.S."/>
            <person name="Martin F."/>
            <person name="Nordberg H.P."/>
            <person name="Cantor M.N."/>
            <person name="Hua S.X."/>
        </authorList>
    </citation>
    <scope>NUCLEOTIDE SEQUENCE [LARGE SCALE GENOMIC DNA]</scope>
    <source>
        <strain evidence="13 14">441</strain>
    </source>
</reference>
<evidence type="ECO:0000256" key="2">
    <source>
        <dbReference type="ARBA" id="ARBA00001946"/>
    </source>
</evidence>
<dbReference type="CDD" id="cd09080">
    <property type="entry name" value="TDP2"/>
    <property type="match status" value="1"/>
</dbReference>
<reference evidence="14" key="2">
    <citation type="submission" date="2015-01" db="EMBL/GenBank/DDBJ databases">
        <title>Evolutionary Origins and Diversification of the Mycorrhizal Mutualists.</title>
        <authorList>
            <consortium name="DOE Joint Genome Institute"/>
            <consortium name="Mycorrhizal Genomics Consortium"/>
            <person name="Kohler A."/>
            <person name="Kuo A."/>
            <person name="Nagy L.G."/>
            <person name="Floudas D."/>
            <person name="Copeland A."/>
            <person name="Barry K.W."/>
            <person name="Cichocki N."/>
            <person name="Veneault-Fourrey C."/>
            <person name="LaButti K."/>
            <person name="Lindquist E.A."/>
            <person name="Lipzen A."/>
            <person name="Lundell T."/>
            <person name="Morin E."/>
            <person name="Murat C."/>
            <person name="Riley R."/>
            <person name="Ohm R."/>
            <person name="Sun H."/>
            <person name="Tunlid A."/>
            <person name="Henrissat B."/>
            <person name="Grigoriev I.V."/>
            <person name="Hibbett D.S."/>
            <person name="Martin F."/>
        </authorList>
    </citation>
    <scope>NUCLEOTIDE SEQUENCE [LARGE SCALE GENOMIC DNA]</scope>
    <source>
        <strain evidence="14">441</strain>
    </source>
</reference>
<gene>
    <name evidence="13" type="ORF">PISMIDRAFT_677544</name>
</gene>
<keyword evidence="4" id="KW-0540">Nuclease</keyword>
<comment type="cofactor">
    <cofactor evidence="2">
        <name>Mg(2+)</name>
        <dbReference type="ChEBI" id="CHEBI:18420"/>
    </cofactor>
</comment>
<keyword evidence="10" id="KW-0539">Nucleus</keyword>
<dbReference type="InterPro" id="IPR036691">
    <property type="entry name" value="Endo/exonu/phosph_ase_sf"/>
</dbReference>
<dbReference type="SUPFAM" id="SSF56219">
    <property type="entry name" value="DNase I-like"/>
    <property type="match status" value="1"/>
</dbReference>
<keyword evidence="7" id="KW-0378">Hydrolase</keyword>
<dbReference type="PANTHER" id="PTHR15822:SF4">
    <property type="entry name" value="TYROSYL-DNA PHOSPHODIESTERASE 2"/>
    <property type="match status" value="1"/>
</dbReference>
<keyword evidence="8" id="KW-0460">Magnesium</keyword>
<dbReference type="PANTHER" id="PTHR15822">
    <property type="entry name" value="TRAF AND TNF RECEPTOR-ASSOCIATED PROTEIN"/>
    <property type="match status" value="1"/>
</dbReference>
<evidence type="ECO:0000256" key="1">
    <source>
        <dbReference type="ARBA" id="ARBA00001936"/>
    </source>
</evidence>
<sequence>MDTSDIDESFVPSPPSDSDAESSPPPLPVPTRGRADMLDTPRPLRAARFSAREGRWIQTSNCSRGIREPLPSWIRLVSWNVDFQTKSPKKRLMAALLYLQREVFRCQTATERPDPCCILLQEVSVGSFTMILTSEWVQRYFVVVPTSTDKWPASATYGTVTLVSRTVPVSNAFTIEFGNSSMMRNAIFVDVKLSVPAPPHTPRLSDGVVTVRVANTHLESLPQGAAARPTQLRLISEALQEYELRGGVVAGDMNAIGPSDVTLAEDEGLMDAWQHGDDDEEGFTWGYQPREQPYPPARLDKVLFTTRGGFEVEEPERFGVGARTDYGDWISDHYGLMTTLHVVREDEEMEM</sequence>
<dbReference type="STRING" id="765257.A0A0C9ZS24"/>
<dbReference type="OrthoDB" id="9975959at2759"/>
<comment type="cofactor">
    <cofactor evidence="1">
        <name>Mn(2+)</name>
        <dbReference type="ChEBI" id="CHEBI:29035"/>
    </cofactor>
</comment>
<dbReference type="GO" id="GO:0003697">
    <property type="term" value="F:single-stranded DNA binding"/>
    <property type="evidence" value="ECO:0007669"/>
    <property type="project" value="TreeGrafter"/>
</dbReference>
<dbReference type="Pfam" id="PF03372">
    <property type="entry name" value="Exo_endo_phos"/>
    <property type="match status" value="1"/>
</dbReference>
<dbReference type="GO" id="GO:0004518">
    <property type="term" value="F:nuclease activity"/>
    <property type="evidence" value="ECO:0007669"/>
    <property type="project" value="UniProtKB-KW"/>
</dbReference>
<keyword evidence="9" id="KW-0234">DNA repair</keyword>
<dbReference type="HOGENOM" id="CLU_042307_0_0_1"/>
<dbReference type="InterPro" id="IPR051547">
    <property type="entry name" value="TDP2-like"/>
</dbReference>
<keyword evidence="5" id="KW-0479">Metal-binding</keyword>
<evidence type="ECO:0000256" key="8">
    <source>
        <dbReference type="ARBA" id="ARBA00022842"/>
    </source>
</evidence>
<feature type="domain" description="Endonuclease/exonuclease/phosphatase" evidence="12">
    <location>
        <begin position="77"/>
        <end position="333"/>
    </location>
</feature>
<evidence type="ECO:0000259" key="12">
    <source>
        <dbReference type="Pfam" id="PF03372"/>
    </source>
</evidence>
<dbReference type="Gene3D" id="3.60.10.10">
    <property type="entry name" value="Endonuclease/exonuclease/phosphatase"/>
    <property type="match status" value="1"/>
</dbReference>
<dbReference type="InterPro" id="IPR005135">
    <property type="entry name" value="Endo/exonuclease/phosphatase"/>
</dbReference>
<dbReference type="EMBL" id="KN833711">
    <property type="protein sequence ID" value="KIK25017.1"/>
    <property type="molecule type" value="Genomic_DNA"/>
</dbReference>
<evidence type="ECO:0000256" key="9">
    <source>
        <dbReference type="ARBA" id="ARBA00023204"/>
    </source>
</evidence>
<evidence type="ECO:0000256" key="11">
    <source>
        <dbReference type="SAM" id="MobiDB-lite"/>
    </source>
</evidence>
<dbReference type="AlphaFoldDB" id="A0A0C9ZS24"/>
<evidence type="ECO:0000256" key="7">
    <source>
        <dbReference type="ARBA" id="ARBA00022801"/>
    </source>
</evidence>
<dbReference type="GO" id="GO:0046872">
    <property type="term" value="F:metal ion binding"/>
    <property type="evidence" value="ECO:0007669"/>
    <property type="project" value="UniProtKB-KW"/>
</dbReference>
<evidence type="ECO:0000256" key="4">
    <source>
        <dbReference type="ARBA" id="ARBA00022722"/>
    </source>
</evidence>
<evidence type="ECO:0000256" key="5">
    <source>
        <dbReference type="ARBA" id="ARBA00022723"/>
    </source>
</evidence>
<dbReference type="GO" id="GO:0006302">
    <property type="term" value="P:double-strand break repair"/>
    <property type="evidence" value="ECO:0007669"/>
    <property type="project" value="TreeGrafter"/>
</dbReference>
<evidence type="ECO:0000256" key="6">
    <source>
        <dbReference type="ARBA" id="ARBA00022763"/>
    </source>
</evidence>
<keyword evidence="14" id="KW-1185">Reference proteome</keyword>
<evidence type="ECO:0000313" key="14">
    <source>
        <dbReference type="Proteomes" id="UP000054018"/>
    </source>
</evidence>
<keyword evidence="6" id="KW-0227">DNA damage</keyword>
<evidence type="ECO:0000256" key="3">
    <source>
        <dbReference type="ARBA" id="ARBA00004322"/>
    </source>
</evidence>
<name>A0A0C9ZS24_9AGAM</name>
<dbReference type="GO" id="GO:0005737">
    <property type="term" value="C:cytoplasm"/>
    <property type="evidence" value="ECO:0007669"/>
    <property type="project" value="TreeGrafter"/>
</dbReference>
<evidence type="ECO:0000313" key="13">
    <source>
        <dbReference type="EMBL" id="KIK25017.1"/>
    </source>
</evidence>
<dbReference type="GO" id="GO:0070260">
    <property type="term" value="F:5'-tyrosyl-DNA phosphodiesterase activity"/>
    <property type="evidence" value="ECO:0007669"/>
    <property type="project" value="TreeGrafter"/>
</dbReference>
<accession>A0A0C9ZS24</accession>